<evidence type="ECO:0000256" key="4">
    <source>
        <dbReference type="ARBA" id="ARBA00023010"/>
    </source>
</evidence>
<dbReference type="InterPro" id="IPR035427">
    <property type="entry name" value="Tim10-like_dom_sf"/>
</dbReference>
<organism evidence="7 8">
    <name type="scientific">Rozella allomycis (strain CSF55)</name>
    <dbReference type="NCBI Taxonomy" id="988480"/>
    <lineage>
        <taxon>Eukaryota</taxon>
        <taxon>Fungi</taxon>
        <taxon>Fungi incertae sedis</taxon>
        <taxon>Cryptomycota</taxon>
        <taxon>Cryptomycota incertae sedis</taxon>
        <taxon>Rozella</taxon>
    </lineage>
</organism>
<dbReference type="GO" id="GO:0005743">
    <property type="term" value="C:mitochondrial inner membrane"/>
    <property type="evidence" value="ECO:0007669"/>
    <property type="project" value="UniProtKB-SubCell"/>
</dbReference>
<keyword evidence="8" id="KW-1185">Reference proteome</keyword>
<comment type="domain">
    <text evidence="5">The twin CX3C motif contains 4 conserved Cys residues that form 2 disulfide bonds in the mitochondrial intermembrane space.</text>
</comment>
<evidence type="ECO:0000256" key="3">
    <source>
        <dbReference type="ARBA" id="ARBA00022927"/>
    </source>
</evidence>
<dbReference type="HOGENOM" id="CLU_2607351_0_0_1"/>
<evidence type="ECO:0000313" key="7">
    <source>
        <dbReference type="EMBL" id="EPZ33250.1"/>
    </source>
</evidence>
<accession>A0A075ASV4</accession>
<dbReference type="GO" id="GO:0015031">
    <property type="term" value="P:protein transport"/>
    <property type="evidence" value="ECO:0007669"/>
    <property type="project" value="UniProtKB-KW"/>
</dbReference>
<keyword evidence="5" id="KW-0496">Mitochondrion</keyword>
<evidence type="ECO:0000313" key="8">
    <source>
        <dbReference type="Proteomes" id="UP000030755"/>
    </source>
</evidence>
<keyword evidence="3 5" id="KW-0653">Protein transport</keyword>
<comment type="subunit">
    <text evidence="5">Heterohexamer.</text>
</comment>
<gene>
    <name evidence="7" type="ORF">O9G_001601</name>
</gene>
<keyword evidence="4 5" id="KW-0811">Translocation</keyword>
<sequence length="79" mass="9029">MSEQILEGEGAQVDQLLATFSLLTDISDKCFKKCVPKIQNKLEKQEETCLAYCTARYFDVKLLVAKRLQSNSIELSQRE</sequence>
<reference evidence="7 8" key="1">
    <citation type="journal article" date="2013" name="Curr. Biol.">
        <title>Shared signatures of parasitism and phylogenomics unite Cryptomycota and microsporidia.</title>
        <authorList>
            <person name="James T.Y."/>
            <person name="Pelin A."/>
            <person name="Bonen L."/>
            <person name="Ahrendt S."/>
            <person name="Sain D."/>
            <person name="Corradi N."/>
            <person name="Stajich J.E."/>
        </authorList>
    </citation>
    <scope>NUCLEOTIDE SEQUENCE [LARGE SCALE GENOMIC DNA]</scope>
    <source>
        <strain evidence="7 8">CSF55</strain>
    </source>
</reference>
<keyword evidence="5" id="KW-1015">Disulfide bond</keyword>
<evidence type="ECO:0000256" key="2">
    <source>
        <dbReference type="ARBA" id="ARBA00022792"/>
    </source>
</evidence>
<keyword evidence="5" id="KW-0143">Chaperone</keyword>
<dbReference type="AlphaFoldDB" id="A0A075ASV4"/>
<dbReference type="OrthoDB" id="344165at2759"/>
<comment type="function">
    <text evidence="5">Mitochondrial intermembrane chaperone that participates in the import and insertion of some multi-pass transmembrane proteins into the mitochondrial inner membrane. Also required for the transfer of beta-barrel precursors from the TOM complex to the sorting and assembly machinery (SAM complex) of the outer membrane. Acts as a chaperone-like protein that protects the hydrophobic precursors from aggregation and guide them through the mitochondrial intermembrane space.</text>
</comment>
<comment type="similarity">
    <text evidence="1 5">Belongs to the small Tim family.</text>
</comment>
<dbReference type="Proteomes" id="UP000030755">
    <property type="component" value="Unassembled WGS sequence"/>
</dbReference>
<dbReference type="SUPFAM" id="SSF144122">
    <property type="entry name" value="Tim10-like"/>
    <property type="match status" value="1"/>
</dbReference>
<evidence type="ECO:0000259" key="6">
    <source>
        <dbReference type="Pfam" id="PF02953"/>
    </source>
</evidence>
<evidence type="ECO:0000256" key="1">
    <source>
        <dbReference type="ARBA" id="ARBA00006720"/>
    </source>
</evidence>
<dbReference type="Gene3D" id="1.10.287.810">
    <property type="entry name" value="Mitochondrial import inner membrane translocase subunit tim13 like domains"/>
    <property type="match status" value="1"/>
</dbReference>
<dbReference type="EMBL" id="KE561068">
    <property type="protein sequence ID" value="EPZ33250.1"/>
    <property type="molecule type" value="Genomic_DNA"/>
</dbReference>
<feature type="domain" description="Tim10-like" evidence="6">
    <location>
        <begin position="17"/>
        <end position="70"/>
    </location>
</feature>
<dbReference type="InterPro" id="IPR004217">
    <property type="entry name" value="Tim10-like"/>
</dbReference>
<comment type="subcellular location">
    <subcellularLocation>
        <location evidence="5">Mitochondrion inner membrane</location>
        <topology evidence="5">Peripheral membrane protein</topology>
        <orientation evidence="5">Intermembrane side</orientation>
    </subcellularLocation>
</comment>
<evidence type="ECO:0000256" key="5">
    <source>
        <dbReference type="RuleBase" id="RU367043"/>
    </source>
</evidence>
<protein>
    <recommendedName>
        <fullName evidence="5">Mitochondrial import inner membrane translocase subunit</fullName>
    </recommendedName>
</protein>
<keyword evidence="2 5" id="KW-0472">Membrane</keyword>
<name>A0A075ASV4_ROZAC</name>
<keyword evidence="5" id="KW-0813">Transport</keyword>
<proteinExistence type="inferred from homology"/>
<dbReference type="Pfam" id="PF02953">
    <property type="entry name" value="zf-Tim10_DDP"/>
    <property type="match status" value="1"/>
</dbReference>
<keyword evidence="2 5" id="KW-0999">Mitochondrion inner membrane</keyword>